<sequence>MRRRTRTTAPEAPVPGLVSADELASGHALSTENQPYLKRLLRIVRDETKQITLVLGAGVSIDSGLPNWTGLLKFMLEQIRDDEMRRLATADTSTDPARKAEYIQRLATWKSNRSTLEIVRDGLYPDAVDPQPGALANALARFVGTKPERFTVLTTNFDRIFEAALEANARVRHGDQSKTAVRAVSLGLNDATSGEVSLGCDELTFRVTHLHGMVQRNNDRHLEPVILTESEFLREGPRVRSIISERLRVSTVIFVGLSLTDPNLVGPLWDLAHEGSSSVAREHFVLTVVPDIHLDDEDGQSQDATAVARQFHDVCRYELEKASYLDTNLRLRPVFLKSFSQLIQLANDMGLASAEPSLYSRRPPKGTKPIRYGTRLHKALADVYKQVGCGPRDEVPLGEAADVLSRRLRDALSAPDGPMPALKELRARLARQGKAIPGLDEEHLGLGLWLRVRGKQGQPAPYTIRLMGTSVGTPHDAWSFDHQVEVNGRSDLIAAKCLYRGRTEVGGVKPTDKSSLWKGILATPLTIYGAGVGVSVSGSVSDMLDRVTVGVATLNTTANVDEHKLPRSLISWADEVGELAAIAEAVSDVVTAIITSPFKPSGA</sequence>
<dbReference type="Gene3D" id="3.40.50.1220">
    <property type="entry name" value="TPP-binding domain"/>
    <property type="match status" value="1"/>
</dbReference>
<dbReference type="AlphaFoldDB" id="A0A4R8CAN7"/>
<evidence type="ECO:0000313" key="1">
    <source>
        <dbReference type="EMBL" id="TDW70583.1"/>
    </source>
</evidence>
<protein>
    <submittedName>
        <fullName evidence="1">SIR2-like protein</fullName>
    </submittedName>
</protein>
<dbReference type="EMBL" id="SODP01000002">
    <property type="protein sequence ID" value="TDW70583.1"/>
    <property type="molecule type" value="Genomic_DNA"/>
</dbReference>
<gene>
    <name evidence="1" type="ORF">EV653_4632</name>
</gene>
<accession>A0A4R8CAN7</accession>
<reference evidence="1 2" key="1">
    <citation type="submission" date="2019-03" db="EMBL/GenBank/DDBJ databases">
        <title>Genomic Encyclopedia of Type Strains, Phase III (KMG-III): the genomes of soil and plant-associated and newly described type strains.</title>
        <authorList>
            <person name="Whitman W."/>
        </authorList>
    </citation>
    <scope>NUCLEOTIDE SEQUENCE [LARGE SCALE GENOMIC DNA]</scope>
    <source>
        <strain evidence="1 2">VKM Ac-2573</strain>
    </source>
</reference>
<dbReference type="OrthoDB" id="5241047at2"/>
<organism evidence="1 2">
    <name type="scientific">Kribbella pratensis</name>
    <dbReference type="NCBI Taxonomy" id="2512112"/>
    <lineage>
        <taxon>Bacteria</taxon>
        <taxon>Bacillati</taxon>
        <taxon>Actinomycetota</taxon>
        <taxon>Actinomycetes</taxon>
        <taxon>Propionibacteriales</taxon>
        <taxon>Kribbellaceae</taxon>
        <taxon>Kribbella</taxon>
    </lineage>
</organism>
<dbReference type="SUPFAM" id="SSF52467">
    <property type="entry name" value="DHS-like NAD/FAD-binding domain"/>
    <property type="match status" value="1"/>
</dbReference>
<keyword evidence="2" id="KW-1185">Reference proteome</keyword>
<dbReference type="InterPro" id="IPR029035">
    <property type="entry name" value="DHS-like_NAD/FAD-binding_dom"/>
</dbReference>
<dbReference type="Proteomes" id="UP000295146">
    <property type="component" value="Unassembled WGS sequence"/>
</dbReference>
<dbReference type="Pfam" id="PF13289">
    <property type="entry name" value="SIR2_2"/>
    <property type="match status" value="1"/>
</dbReference>
<name>A0A4R8CAN7_9ACTN</name>
<proteinExistence type="predicted"/>
<comment type="caution">
    <text evidence="1">The sequence shown here is derived from an EMBL/GenBank/DDBJ whole genome shotgun (WGS) entry which is preliminary data.</text>
</comment>
<dbReference type="RefSeq" id="WP_134105752.1">
    <property type="nucleotide sequence ID" value="NZ_SODP01000002.1"/>
</dbReference>
<evidence type="ECO:0000313" key="2">
    <source>
        <dbReference type="Proteomes" id="UP000295146"/>
    </source>
</evidence>